<comment type="caution">
    <text evidence="1">The sequence shown here is derived from an EMBL/GenBank/DDBJ whole genome shotgun (WGS) entry which is preliminary data.</text>
</comment>
<dbReference type="AlphaFoldDB" id="A0A438H2I7"/>
<dbReference type="Proteomes" id="UP000288805">
    <property type="component" value="Unassembled WGS sequence"/>
</dbReference>
<dbReference type="EMBL" id="QGNW01000295">
    <property type="protein sequence ID" value="RVW78451.1"/>
    <property type="molecule type" value="Genomic_DNA"/>
</dbReference>
<name>A0A438H2I7_VITVI</name>
<accession>A0A438H2I7</accession>
<proteinExistence type="predicted"/>
<reference evidence="1 2" key="1">
    <citation type="journal article" date="2018" name="PLoS Genet.">
        <title>Population sequencing reveals clonal diversity and ancestral inbreeding in the grapevine cultivar Chardonnay.</title>
        <authorList>
            <person name="Roach M.J."/>
            <person name="Johnson D.L."/>
            <person name="Bohlmann J."/>
            <person name="van Vuuren H.J."/>
            <person name="Jones S.J."/>
            <person name="Pretorius I.S."/>
            <person name="Schmidt S.A."/>
            <person name="Borneman A.R."/>
        </authorList>
    </citation>
    <scope>NUCLEOTIDE SEQUENCE [LARGE SCALE GENOMIC DNA]</scope>
    <source>
        <strain evidence="2">cv. Chardonnay</strain>
        <tissue evidence="1">Leaf</tissue>
    </source>
</reference>
<gene>
    <name evidence="1" type="ORF">CK203_050459</name>
</gene>
<organism evidence="1 2">
    <name type="scientific">Vitis vinifera</name>
    <name type="common">Grape</name>
    <dbReference type="NCBI Taxonomy" id="29760"/>
    <lineage>
        <taxon>Eukaryota</taxon>
        <taxon>Viridiplantae</taxon>
        <taxon>Streptophyta</taxon>
        <taxon>Embryophyta</taxon>
        <taxon>Tracheophyta</taxon>
        <taxon>Spermatophyta</taxon>
        <taxon>Magnoliopsida</taxon>
        <taxon>eudicotyledons</taxon>
        <taxon>Gunneridae</taxon>
        <taxon>Pentapetalae</taxon>
        <taxon>rosids</taxon>
        <taxon>Vitales</taxon>
        <taxon>Vitaceae</taxon>
        <taxon>Viteae</taxon>
        <taxon>Vitis</taxon>
    </lineage>
</organism>
<evidence type="ECO:0000313" key="2">
    <source>
        <dbReference type="Proteomes" id="UP000288805"/>
    </source>
</evidence>
<sequence>MCQSVVQVVSSIFTSSHQIHGSPSGIHIMHIEPYWLIAASENSAYTKRNALWICFCDCNTWPNYVTVNKLEPQARHRNEIAMLVTSGTKQWQGTDS</sequence>
<protein>
    <submittedName>
        <fullName evidence="1">Uncharacterized protein</fullName>
    </submittedName>
</protein>
<evidence type="ECO:0000313" key="1">
    <source>
        <dbReference type="EMBL" id="RVW78451.1"/>
    </source>
</evidence>